<dbReference type="GO" id="GO:0005975">
    <property type="term" value="P:carbohydrate metabolic process"/>
    <property type="evidence" value="ECO:0007669"/>
    <property type="project" value="InterPro"/>
</dbReference>
<dbReference type="InterPro" id="IPR036249">
    <property type="entry name" value="Thioredoxin-like_sf"/>
</dbReference>
<dbReference type="EMBL" id="PYAW01000001">
    <property type="protein sequence ID" value="PSL49595.1"/>
    <property type="molecule type" value="Genomic_DNA"/>
</dbReference>
<dbReference type="PANTHER" id="PTHR42899:SF1">
    <property type="entry name" value="SPERMATOGENESIS-ASSOCIATED PROTEIN 20"/>
    <property type="match status" value="1"/>
</dbReference>
<dbReference type="RefSeq" id="WP_106526823.1">
    <property type="nucleotide sequence ID" value="NZ_PYAW01000001.1"/>
</dbReference>
<keyword evidence="3" id="KW-1185">Reference proteome</keyword>
<organism evidence="2 3">
    <name type="scientific">Chitinophaga niastensis</name>
    <dbReference type="NCBI Taxonomy" id="536980"/>
    <lineage>
        <taxon>Bacteria</taxon>
        <taxon>Pseudomonadati</taxon>
        <taxon>Bacteroidota</taxon>
        <taxon>Chitinophagia</taxon>
        <taxon>Chitinophagales</taxon>
        <taxon>Chitinophagaceae</taxon>
        <taxon>Chitinophaga</taxon>
    </lineage>
</organism>
<dbReference type="Gene3D" id="3.40.30.10">
    <property type="entry name" value="Glutaredoxin"/>
    <property type="match status" value="1"/>
</dbReference>
<dbReference type="OrthoDB" id="9762614at2"/>
<dbReference type="PANTHER" id="PTHR42899">
    <property type="entry name" value="SPERMATOGENESIS-ASSOCIATED PROTEIN 20"/>
    <property type="match status" value="1"/>
</dbReference>
<dbReference type="Gene3D" id="1.50.10.20">
    <property type="match status" value="2"/>
</dbReference>
<dbReference type="InterPro" id="IPR008928">
    <property type="entry name" value="6-hairpin_glycosidase_sf"/>
</dbReference>
<evidence type="ECO:0000259" key="1">
    <source>
        <dbReference type="Pfam" id="PF03190"/>
    </source>
</evidence>
<name>A0A2P8HTT6_CHINA</name>
<reference evidence="2 3" key="1">
    <citation type="submission" date="2018-03" db="EMBL/GenBank/DDBJ databases">
        <title>Genomic Encyclopedia of Archaeal and Bacterial Type Strains, Phase II (KMG-II): from individual species to whole genera.</title>
        <authorList>
            <person name="Goeker M."/>
        </authorList>
    </citation>
    <scope>NUCLEOTIDE SEQUENCE [LARGE SCALE GENOMIC DNA]</scope>
    <source>
        <strain evidence="2 3">DSM 24859</strain>
    </source>
</reference>
<dbReference type="InterPro" id="IPR004879">
    <property type="entry name" value="Ssp411-like_TRX"/>
</dbReference>
<accession>A0A2P8HTT6</accession>
<dbReference type="SUPFAM" id="SSF48208">
    <property type="entry name" value="Six-hairpin glycosidases"/>
    <property type="match status" value="1"/>
</dbReference>
<dbReference type="CDD" id="cd02955">
    <property type="entry name" value="SSP411"/>
    <property type="match status" value="1"/>
</dbReference>
<sequence>MNKLISETSPYLLQHAHNPVNWYPWGEEALQRALQEDKPILVSIGYAACHWCHVMERESFENEATAAIMNEHFINIKIDREERPDLDHIYMDAVQAMTGAGGWPLNVFLTPDKKPFYGGTYFPPVKAYNRPSWKDVLLSLSDAFHKKREEIETQADNLVQHISQSSQFGVQTGVDLNIPREELFTSTQCDTMCENILKQADTQWGGFGRAPKFPQTFTIAYLLRYHHAYKHPEALQQALLSLDKMLQGGLYDQLGGGFARYSTDEKWLAPHFEKMLYDNALLIDVLCDAYQLTRNEIYAQTVKDTLGFITREMTSPEGGFYAALDADSEGVEGKFYTWSKAEIHHILGEQAKPFCEYYDVSEHGNWEEQNILWVQQPLLQFAAEKGYDPAVLEAMLQGCREKLLAVRGNRIRPGLDDKILLGWNALMVHACCKAFAALGIEAYRQMAIRNMDFCLANFRQSDDGQAFYHTWKNDQAKYPAFLDDYACLIRALIALQEITGDTTYLYKARDITAFVNEHFSDESGLFFYYTIEGQDDVIVRKKEIYDGAVPSGNAIMIQNLWYLSVVFDNKEWANKSVGATSSLSQTVVRYPTSFGVWASQLLQFVKGTPELAIVGKDFKEKMNEAGNWFLPYRILVGAEKNVPAIPLLTERAHENDTFVYLCKDYHCIKPVHYIKEIINLI</sequence>
<protein>
    <recommendedName>
        <fullName evidence="1">Spermatogenesis-associated protein 20-like TRX domain-containing protein</fullName>
    </recommendedName>
</protein>
<dbReference type="Pfam" id="PF03190">
    <property type="entry name" value="Thioredox_DsbH"/>
    <property type="match status" value="1"/>
</dbReference>
<dbReference type="InterPro" id="IPR024705">
    <property type="entry name" value="Ssp411"/>
</dbReference>
<feature type="domain" description="Spermatogenesis-associated protein 20-like TRX" evidence="1">
    <location>
        <begin position="2"/>
        <end position="162"/>
    </location>
</feature>
<dbReference type="AlphaFoldDB" id="A0A2P8HTT6"/>
<dbReference type="PIRSF" id="PIRSF006402">
    <property type="entry name" value="UCP006402_thioredoxin"/>
    <property type="match status" value="1"/>
</dbReference>
<evidence type="ECO:0000313" key="2">
    <source>
        <dbReference type="EMBL" id="PSL49595.1"/>
    </source>
</evidence>
<dbReference type="SUPFAM" id="SSF52833">
    <property type="entry name" value="Thioredoxin-like"/>
    <property type="match status" value="1"/>
</dbReference>
<evidence type="ECO:0000313" key="3">
    <source>
        <dbReference type="Proteomes" id="UP000240971"/>
    </source>
</evidence>
<dbReference type="Proteomes" id="UP000240971">
    <property type="component" value="Unassembled WGS sequence"/>
</dbReference>
<proteinExistence type="predicted"/>
<gene>
    <name evidence="2" type="ORF">CLV51_101929</name>
</gene>
<comment type="caution">
    <text evidence="2">The sequence shown here is derived from an EMBL/GenBank/DDBJ whole genome shotgun (WGS) entry which is preliminary data.</text>
</comment>